<feature type="compositionally biased region" description="Low complexity" evidence="1">
    <location>
        <begin position="314"/>
        <end position="323"/>
    </location>
</feature>
<dbReference type="AlphaFoldDB" id="A0A345NPS9"/>
<dbReference type="Proteomes" id="UP000253790">
    <property type="component" value="Chromosome"/>
</dbReference>
<dbReference type="SUPFAM" id="SSF53756">
    <property type="entry name" value="UDP-Glycosyltransferase/glycogen phosphorylase"/>
    <property type="match status" value="1"/>
</dbReference>
<evidence type="ECO:0000313" key="2">
    <source>
        <dbReference type="EMBL" id="AXH97037.1"/>
    </source>
</evidence>
<organism evidence="2 3">
    <name type="scientific">Ornithinimicrobium avium</name>
    <dbReference type="NCBI Taxonomy" id="2283195"/>
    <lineage>
        <taxon>Bacteria</taxon>
        <taxon>Bacillati</taxon>
        <taxon>Actinomycetota</taxon>
        <taxon>Actinomycetes</taxon>
        <taxon>Micrococcales</taxon>
        <taxon>Ornithinimicrobiaceae</taxon>
        <taxon>Ornithinimicrobium</taxon>
    </lineage>
</organism>
<dbReference type="Gene3D" id="3.40.50.2000">
    <property type="entry name" value="Glycogen Phosphorylase B"/>
    <property type="match status" value="2"/>
</dbReference>
<dbReference type="EMBL" id="CP031229">
    <property type="protein sequence ID" value="AXH97037.1"/>
    <property type="molecule type" value="Genomic_DNA"/>
</dbReference>
<accession>A0A345NPS9</accession>
<proteinExistence type="predicted"/>
<evidence type="ECO:0000313" key="3">
    <source>
        <dbReference type="Proteomes" id="UP000253790"/>
    </source>
</evidence>
<name>A0A345NPS9_9MICO</name>
<sequence>MVEAGGLRAEEVRMDLMQHYREDVLHSAGMPEELPGQLGMVGGVARLLAPEVARTMRGLAGRYDSFVTTALSATWPGLFGSDRPQVLMMFVPAIPSAWGDSSLFSVAPGRSVHNVAAGLRGMYSAMGAVAPGLEPGTAGITRRDRRRGVLGMATAPAFIANTAQLVTPRRVAGRRVRVIGYPFLGPAADAALPADLEAFLAAGPPPVSVGLGSHTVPAVREAIRGIVAAALSAGRRVAVMRGSGLEDEDGHDERVAFVGDVPHDLLFPRTAAVVQHGGAGTSAVALRTGRPRSSCRSPWTNRSSPVACTRSGRRSPGAGAGRVRPGRGGAGRGLGAERVGASLARVLEPAVAARAAQVAAAVRGEDGVAGAVALIEQELGAGSETGRAGAATGAHRRPGCLARARPLRWGAWDGRPGR</sequence>
<dbReference type="PANTHER" id="PTHR48050:SF13">
    <property type="entry name" value="STEROL 3-BETA-GLUCOSYLTRANSFERASE UGT80A2"/>
    <property type="match status" value="1"/>
</dbReference>
<dbReference type="PANTHER" id="PTHR48050">
    <property type="entry name" value="STEROL 3-BETA-GLUCOSYLTRANSFERASE"/>
    <property type="match status" value="1"/>
</dbReference>
<dbReference type="KEGG" id="orn:DV701_13710"/>
<evidence type="ECO:0000256" key="1">
    <source>
        <dbReference type="SAM" id="MobiDB-lite"/>
    </source>
</evidence>
<dbReference type="OrthoDB" id="3253247at2"/>
<protein>
    <recommendedName>
        <fullName evidence="4">Glycosyltransferase</fullName>
    </recommendedName>
</protein>
<feature type="region of interest" description="Disordered" evidence="1">
    <location>
        <begin position="283"/>
        <end position="333"/>
    </location>
</feature>
<feature type="compositionally biased region" description="Polar residues" evidence="1">
    <location>
        <begin position="294"/>
        <end position="306"/>
    </location>
</feature>
<gene>
    <name evidence="2" type="ORF">DV701_13710</name>
</gene>
<evidence type="ECO:0008006" key="4">
    <source>
        <dbReference type="Google" id="ProtNLM"/>
    </source>
</evidence>
<dbReference type="InterPro" id="IPR050426">
    <property type="entry name" value="Glycosyltransferase_28"/>
</dbReference>
<keyword evidence="3" id="KW-1185">Reference proteome</keyword>
<reference evidence="2 3" key="1">
    <citation type="submission" date="2018-07" db="EMBL/GenBank/DDBJ databases">
        <title>Complete genome sequencing of Ornithinimicrobium sp. AMA3305.</title>
        <authorList>
            <person name="Bae J.-W."/>
        </authorList>
    </citation>
    <scope>NUCLEOTIDE SEQUENCE [LARGE SCALE GENOMIC DNA]</scope>
    <source>
        <strain evidence="2 3">AMA3305</strain>
    </source>
</reference>